<proteinExistence type="predicted"/>
<dbReference type="InterPro" id="IPR012334">
    <property type="entry name" value="Pectin_lyas_fold"/>
</dbReference>
<gene>
    <name evidence="1" type="ORF">DARMORV10_A09P18640.1</name>
</gene>
<dbReference type="Gene3D" id="2.160.20.10">
    <property type="entry name" value="Single-stranded right-handed beta-helix, Pectin lyase-like"/>
    <property type="match status" value="1"/>
</dbReference>
<dbReference type="EMBL" id="HG994363">
    <property type="protein sequence ID" value="CAF2040849.1"/>
    <property type="molecule type" value="Genomic_DNA"/>
</dbReference>
<organism evidence="1">
    <name type="scientific">Brassica napus</name>
    <name type="common">Rape</name>
    <dbReference type="NCBI Taxonomy" id="3708"/>
    <lineage>
        <taxon>Eukaryota</taxon>
        <taxon>Viridiplantae</taxon>
        <taxon>Streptophyta</taxon>
        <taxon>Embryophyta</taxon>
        <taxon>Tracheophyta</taxon>
        <taxon>Spermatophyta</taxon>
        <taxon>Magnoliopsida</taxon>
        <taxon>eudicotyledons</taxon>
        <taxon>Gunneridae</taxon>
        <taxon>Pentapetalae</taxon>
        <taxon>rosids</taxon>
        <taxon>malvids</taxon>
        <taxon>Brassicales</taxon>
        <taxon>Brassicaceae</taxon>
        <taxon>Brassiceae</taxon>
        <taxon>Brassica</taxon>
    </lineage>
</organism>
<evidence type="ECO:0000313" key="1">
    <source>
        <dbReference type="EMBL" id="CAF2040849.1"/>
    </source>
</evidence>
<dbReference type="UniPathway" id="UPA00545">
    <property type="reaction ID" value="UER00823"/>
</dbReference>
<accession>A0A816NVZ1</accession>
<dbReference type="GO" id="GO:0045490">
    <property type="term" value="P:pectin catabolic process"/>
    <property type="evidence" value="ECO:0007669"/>
    <property type="project" value="UniProtKB-UniPathway"/>
</dbReference>
<reference evidence="1" key="1">
    <citation type="submission" date="2021-01" db="EMBL/GenBank/DDBJ databases">
        <authorList>
            <consortium name="Genoscope - CEA"/>
            <person name="William W."/>
        </authorList>
    </citation>
    <scope>NUCLEOTIDE SEQUENCE</scope>
</reference>
<dbReference type="SUPFAM" id="SSF51126">
    <property type="entry name" value="Pectin lyase-like"/>
    <property type="match status" value="1"/>
</dbReference>
<name>A0A816NVZ1_BRANA</name>
<dbReference type="InterPro" id="IPR011050">
    <property type="entry name" value="Pectin_lyase_fold/virulence"/>
</dbReference>
<sequence length="75" mass="8499">MAENNEGTKLFGELDWVLWKCEHNQPKDFNIDIVKTVVVGQSGATDFKTIQEAIDSVPSGNNNWIKIQLQNGIYF</sequence>
<dbReference type="Proteomes" id="UP001295469">
    <property type="component" value="Chromosome A09"/>
</dbReference>
<protein>
    <submittedName>
        <fullName evidence="1">(rape) hypothetical protein</fullName>
    </submittedName>
</protein>
<dbReference type="AlphaFoldDB" id="A0A816NVZ1"/>